<feature type="domain" description="Fibronectin type-III" evidence="5">
    <location>
        <begin position="364"/>
        <end position="449"/>
    </location>
</feature>
<evidence type="ECO:0000256" key="3">
    <source>
        <dbReference type="ARBA" id="ARBA00023049"/>
    </source>
</evidence>
<reference evidence="6" key="1">
    <citation type="journal article" date="2014" name="Int. J. Syst. Evol. Microbiol.">
        <title>Complete genome sequence of Corynebacterium casei LMG S-19264T (=DSM 44701T), isolated from a smear-ripened cheese.</title>
        <authorList>
            <consortium name="US DOE Joint Genome Institute (JGI-PGF)"/>
            <person name="Walter F."/>
            <person name="Albersmeier A."/>
            <person name="Kalinowski J."/>
            <person name="Ruckert C."/>
        </authorList>
    </citation>
    <scope>NUCLEOTIDE SEQUENCE</scope>
    <source>
        <strain evidence="6">CGMCC 1.15448</strain>
    </source>
</reference>
<keyword evidence="3" id="KW-0378">Hydrolase</keyword>
<gene>
    <name evidence="6" type="ORF">GCM10011511_46080</name>
</gene>
<accession>A0A8J2XVN4</accession>
<dbReference type="RefSeq" id="WP_188936271.1">
    <property type="nucleotide sequence ID" value="NZ_BMJC01000005.1"/>
</dbReference>
<keyword evidence="3" id="KW-0482">Metalloprotease</keyword>
<dbReference type="EMBL" id="BMJC01000005">
    <property type="protein sequence ID" value="GGB17066.1"/>
    <property type="molecule type" value="Genomic_DNA"/>
</dbReference>
<dbReference type="InterPro" id="IPR045175">
    <property type="entry name" value="M28_fam"/>
</dbReference>
<dbReference type="InterPro" id="IPR003961">
    <property type="entry name" value="FN3_dom"/>
</dbReference>
<dbReference type="GO" id="GO:0008235">
    <property type="term" value="F:metalloexopeptidase activity"/>
    <property type="evidence" value="ECO:0007669"/>
    <property type="project" value="InterPro"/>
</dbReference>
<comment type="caution">
    <text evidence="6">The sequence shown here is derived from an EMBL/GenBank/DDBJ whole genome shotgun (WGS) entry which is preliminary data.</text>
</comment>
<dbReference type="Gene3D" id="3.40.630.10">
    <property type="entry name" value="Zn peptidases"/>
    <property type="match status" value="1"/>
</dbReference>
<organism evidence="6 7">
    <name type="scientific">Puia dinghuensis</name>
    <dbReference type="NCBI Taxonomy" id="1792502"/>
    <lineage>
        <taxon>Bacteria</taxon>
        <taxon>Pseudomonadati</taxon>
        <taxon>Bacteroidota</taxon>
        <taxon>Chitinophagia</taxon>
        <taxon>Chitinophagales</taxon>
        <taxon>Chitinophagaceae</taxon>
        <taxon>Puia</taxon>
    </lineage>
</organism>
<keyword evidence="3" id="KW-0645">Protease</keyword>
<feature type="signal peptide" evidence="4">
    <location>
        <begin position="1"/>
        <end position="19"/>
    </location>
</feature>
<dbReference type="PANTHER" id="PTHR12147">
    <property type="entry name" value="METALLOPEPTIDASE M28 FAMILY MEMBER"/>
    <property type="match status" value="1"/>
</dbReference>
<dbReference type="Proteomes" id="UP000607559">
    <property type="component" value="Unassembled WGS sequence"/>
</dbReference>
<evidence type="ECO:0000313" key="7">
    <source>
        <dbReference type="Proteomes" id="UP000607559"/>
    </source>
</evidence>
<dbReference type="PROSITE" id="PS50853">
    <property type="entry name" value="FN3"/>
    <property type="match status" value="1"/>
</dbReference>
<evidence type="ECO:0000256" key="1">
    <source>
        <dbReference type="ARBA" id="ARBA00004613"/>
    </source>
</evidence>
<evidence type="ECO:0000256" key="4">
    <source>
        <dbReference type="SAM" id="SignalP"/>
    </source>
</evidence>
<dbReference type="PROSITE" id="PS51257">
    <property type="entry name" value="PROKAR_LIPOPROTEIN"/>
    <property type="match status" value="1"/>
</dbReference>
<name>A0A8J2XVN4_9BACT</name>
<dbReference type="Pfam" id="PF04389">
    <property type="entry name" value="Peptidase_M28"/>
    <property type="match status" value="1"/>
</dbReference>
<protein>
    <submittedName>
        <fullName evidence="6">Peptidase M28</fullName>
    </submittedName>
</protein>
<sequence>MKKTLLFVLLAGAVGCCQAQTTIVRDPEIEAMIKEVSPDSLQSYIKTMVSFGTRSTVSSVTDRKRGIGAARNWVLSQFERWAAASGGRLTAMLDTTTYAADGNRVKEPINLGNVVATLKGADPNDNRIFIISGHLDSRRTNVLDGTNDSPGANDDGSGSAAVMECARVMSKHAFPATIIFVTVSGEEQGLLGSGYMAKKAKAAGWNIEAVLNNDIMGSNNSNETNIIDNTRVRVFSEGLPAYDLDKQAQRIRQLGLESDGKARQLARYVKEVGERYVDNLEVVMIYRNDRFLRGGDHTPYVENGYAAVRITEMNENFNHQHQDVRTDKGIVYGDLPEFMDFGYLTKNTVLNLANLANLAKSPAMPQEVKVEVRNLTNGTQLGWKVPVAGKAKGYYVLVRETTSPVWQKKIFVTGTEVNLPYSKDNYFFAVQSVSESGNEGLPVVPVPGR</sequence>
<dbReference type="SUPFAM" id="SSF49265">
    <property type="entry name" value="Fibronectin type III"/>
    <property type="match status" value="1"/>
</dbReference>
<keyword evidence="2" id="KW-0964">Secreted</keyword>
<dbReference type="SUPFAM" id="SSF53187">
    <property type="entry name" value="Zn-dependent exopeptidases"/>
    <property type="match status" value="1"/>
</dbReference>
<dbReference type="GO" id="GO:0006508">
    <property type="term" value="P:proteolysis"/>
    <property type="evidence" value="ECO:0007669"/>
    <property type="project" value="InterPro"/>
</dbReference>
<comment type="subcellular location">
    <subcellularLocation>
        <location evidence="1">Secreted</location>
    </subcellularLocation>
</comment>
<dbReference type="InterPro" id="IPR036116">
    <property type="entry name" value="FN3_sf"/>
</dbReference>
<dbReference type="InterPro" id="IPR007484">
    <property type="entry name" value="Peptidase_M28"/>
</dbReference>
<reference evidence="6" key="2">
    <citation type="submission" date="2020-09" db="EMBL/GenBank/DDBJ databases">
        <authorList>
            <person name="Sun Q."/>
            <person name="Zhou Y."/>
        </authorList>
    </citation>
    <scope>NUCLEOTIDE SEQUENCE</scope>
    <source>
        <strain evidence="6">CGMCC 1.15448</strain>
    </source>
</reference>
<dbReference type="PANTHER" id="PTHR12147:SF26">
    <property type="entry name" value="PEPTIDASE M28 DOMAIN-CONTAINING PROTEIN"/>
    <property type="match status" value="1"/>
</dbReference>
<dbReference type="AlphaFoldDB" id="A0A8J2XVN4"/>
<dbReference type="GO" id="GO:0005576">
    <property type="term" value="C:extracellular region"/>
    <property type="evidence" value="ECO:0007669"/>
    <property type="project" value="UniProtKB-SubCell"/>
</dbReference>
<evidence type="ECO:0000259" key="5">
    <source>
        <dbReference type="PROSITE" id="PS50853"/>
    </source>
</evidence>
<keyword evidence="4" id="KW-0732">Signal</keyword>
<evidence type="ECO:0000256" key="2">
    <source>
        <dbReference type="ARBA" id="ARBA00022525"/>
    </source>
</evidence>
<feature type="chain" id="PRO_5035324528" evidence="4">
    <location>
        <begin position="20"/>
        <end position="449"/>
    </location>
</feature>
<evidence type="ECO:0000313" key="6">
    <source>
        <dbReference type="EMBL" id="GGB17066.1"/>
    </source>
</evidence>
<keyword evidence="7" id="KW-1185">Reference proteome</keyword>
<proteinExistence type="predicted"/>